<feature type="transmembrane region" description="Helical" evidence="8">
    <location>
        <begin position="96"/>
        <end position="115"/>
    </location>
</feature>
<dbReference type="Proteomes" id="UP000199588">
    <property type="component" value="Unassembled WGS sequence"/>
</dbReference>
<dbReference type="PANTHER" id="PTHR13929">
    <property type="entry name" value="1,4-DIHYDROXY-2-NAPHTHOATE OCTAPRENYLTRANSFERASE"/>
    <property type="match status" value="1"/>
</dbReference>
<feature type="transmembrane region" description="Helical" evidence="8">
    <location>
        <begin position="17"/>
        <end position="36"/>
    </location>
</feature>
<keyword evidence="6 8" id="KW-1133">Transmembrane helix</keyword>
<dbReference type="EC" id="2.5.1.74" evidence="8 9"/>
<name>A0A1G5DXK1_9PAST</name>
<feature type="transmembrane region" description="Helical" evidence="8">
    <location>
        <begin position="224"/>
        <end position="243"/>
    </location>
</feature>
<sequence>MTQSALKTWFETARPKTLPLALAIIFTGSAVAYWFGSFDWQITLLCLLTATLLQILSNFANDYGDFQKGSDTVERIGPLRGIQKGNMTEGQLRNGLIVTIILILISGFALLATAYQSLQDLIVFIALGIASIVAAIAYTVGKKPYGYLGLGDIFVFLFFGLLAVAGTYYLQAHSMNWTVFLPAGACGFLSTAVLNINNMRDIEQDKKAGKHTLVVRLGAEKSRVYHCLLLTSGVLCYALFSAINVDSRWGFLFILAVPLLVKHAGFVYKTKEPILLRPMLAQMSLLALLTNVLFSLGLVLAK</sequence>
<dbReference type="InterPro" id="IPR000537">
    <property type="entry name" value="UbiA_prenyltransferase"/>
</dbReference>
<proteinExistence type="inferred from homology"/>
<gene>
    <name evidence="8" type="primary">menA</name>
    <name evidence="10" type="ORF">SAMN02910354_01803</name>
</gene>
<comment type="similarity">
    <text evidence="8">Belongs to the MenA family. Type 1 subfamily.</text>
</comment>
<dbReference type="CDD" id="cd13962">
    <property type="entry name" value="PT_UbiA_UBIAD1"/>
    <property type="match status" value="1"/>
</dbReference>
<evidence type="ECO:0000313" key="10">
    <source>
        <dbReference type="EMBL" id="SCY19543.1"/>
    </source>
</evidence>
<keyword evidence="3 8" id="KW-1003">Cell membrane</keyword>
<evidence type="ECO:0000256" key="2">
    <source>
        <dbReference type="ARBA" id="ARBA00022428"/>
    </source>
</evidence>
<dbReference type="NCBIfam" id="NF004751">
    <property type="entry name" value="PRK06080.1-3"/>
    <property type="match status" value="1"/>
</dbReference>
<evidence type="ECO:0000256" key="9">
    <source>
        <dbReference type="NCBIfam" id="TIGR00751"/>
    </source>
</evidence>
<evidence type="ECO:0000256" key="4">
    <source>
        <dbReference type="ARBA" id="ARBA00022679"/>
    </source>
</evidence>
<keyword evidence="5 8" id="KW-0812">Transmembrane</keyword>
<dbReference type="NCBIfam" id="NF004750">
    <property type="entry name" value="PRK06080.1-2"/>
    <property type="match status" value="1"/>
</dbReference>
<dbReference type="PANTHER" id="PTHR13929:SF0">
    <property type="entry name" value="UBIA PRENYLTRANSFERASE DOMAIN-CONTAINING PROTEIN 1"/>
    <property type="match status" value="1"/>
</dbReference>
<comment type="caution">
    <text evidence="10">The sequence shown here is derived from an EMBL/GenBank/DDBJ whole genome shotgun (WGS) entry which is preliminary data.</text>
</comment>
<evidence type="ECO:0000256" key="3">
    <source>
        <dbReference type="ARBA" id="ARBA00022475"/>
    </source>
</evidence>
<protein>
    <recommendedName>
        <fullName evidence="8 9">1,4-dihydroxy-2-naphthoate octaprenyltransferase</fullName>
        <shortName evidence="8">DHNA-octaprenyltransferase</shortName>
        <ecNumber evidence="8 9">2.5.1.74</ecNumber>
    </recommendedName>
</protein>
<feature type="transmembrane region" description="Helical" evidence="8">
    <location>
        <begin position="121"/>
        <end position="141"/>
    </location>
</feature>
<evidence type="ECO:0000256" key="8">
    <source>
        <dbReference type="HAMAP-Rule" id="MF_01937"/>
    </source>
</evidence>
<feature type="transmembrane region" description="Helical" evidence="8">
    <location>
        <begin position="153"/>
        <end position="171"/>
    </location>
</feature>
<comment type="function">
    <text evidence="8">Conversion of 1,4-dihydroxy-2-naphthoate (DHNA) to demethylmenaquinone (DMK).</text>
</comment>
<dbReference type="RefSeq" id="WP_090656266.1">
    <property type="nucleotide sequence ID" value="NZ_CP015031.1"/>
</dbReference>
<dbReference type="EMBL" id="FMUQ01000015">
    <property type="protein sequence ID" value="SCY19543.1"/>
    <property type="molecule type" value="Genomic_DNA"/>
</dbReference>
<keyword evidence="11" id="KW-1185">Reference proteome</keyword>
<organism evidence="10 11">
    <name type="scientific">Basfia succiniciproducens</name>
    <dbReference type="NCBI Taxonomy" id="653940"/>
    <lineage>
        <taxon>Bacteria</taxon>
        <taxon>Pseudomonadati</taxon>
        <taxon>Pseudomonadota</taxon>
        <taxon>Gammaproteobacteria</taxon>
        <taxon>Pasteurellales</taxon>
        <taxon>Pasteurellaceae</taxon>
        <taxon>Basfia</taxon>
    </lineage>
</organism>
<comment type="catalytic activity">
    <reaction evidence="8">
        <text>an all-trans-polyprenyl diphosphate + 1,4-dihydroxy-2-naphthoate + H(+) = a 2-demethylmenaquinol + CO2 + diphosphate</text>
        <dbReference type="Rhea" id="RHEA:26478"/>
        <dbReference type="Rhea" id="RHEA-COMP:9563"/>
        <dbReference type="Rhea" id="RHEA-COMP:9564"/>
        <dbReference type="ChEBI" id="CHEBI:11173"/>
        <dbReference type="ChEBI" id="CHEBI:15378"/>
        <dbReference type="ChEBI" id="CHEBI:16526"/>
        <dbReference type="ChEBI" id="CHEBI:33019"/>
        <dbReference type="ChEBI" id="CHEBI:55437"/>
        <dbReference type="ChEBI" id="CHEBI:58914"/>
        <dbReference type="EC" id="2.5.1.74"/>
    </reaction>
</comment>
<feature type="transmembrane region" description="Helical" evidence="8">
    <location>
        <begin position="177"/>
        <end position="197"/>
    </location>
</feature>
<evidence type="ECO:0000313" key="11">
    <source>
        <dbReference type="Proteomes" id="UP000199588"/>
    </source>
</evidence>
<comment type="subcellular location">
    <subcellularLocation>
        <location evidence="8">Cell membrane</location>
        <topology evidence="8">Multi-pass membrane protein</topology>
    </subcellularLocation>
    <subcellularLocation>
        <location evidence="1">Membrane</location>
        <topology evidence="1">Multi-pass membrane protein</topology>
    </subcellularLocation>
</comment>
<evidence type="ECO:0000256" key="7">
    <source>
        <dbReference type="ARBA" id="ARBA00023136"/>
    </source>
</evidence>
<dbReference type="InterPro" id="IPR026046">
    <property type="entry name" value="UBIAD1"/>
</dbReference>
<dbReference type="NCBIfam" id="TIGR00751">
    <property type="entry name" value="menA"/>
    <property type="match status" value="1"/>
</dbReference>
<dbReference type="Gene3D" id="1.10.357.140">
    <property type="entry name" value="UbiA prenyltransferase"/>
    <property type="match status" value="1"/>
</dbReference>
<comment type="pathway">
    <text evidence="8">Quinol/quinone metabolism; menaquinone biosynthesis; menaquinol from 1,4-dihydroxy-2-naphthoate: step 1/2.</text>
</comment>
<dbReference type="InterPro" id="IPR044878">
    <property type="entry name" value="UbiA_sf"/>
</dbReference>
<keyword evidence="2 8" id="KW-0474">Menaquinone biosynthesis</keyword>
<accession>A0A1G5DXK1</accession>
<keyword evidence="4 8" id="KW-0808">Transferase</keyword>
<evidence type="ECO:0000256" key="6">
    <source>
        <dbReference type="ARBA" id="ARBA00022989"/>
    </source>
</evidence>
<dbReference type="HAMAP" id="MF_01937">
    <property type="entry name" value="MenA_1"/>
    <property type="match status" value="1"/>
</dbReference>
<dbReference type="Pfam" id="PF01040">
    <property type="entry name" value="UbiA"/>
    <property type="match status" value="1"/>
</dbReference>
<evidence type="ECO:0000256" key="5">
    <source>
        <dbReference type="ARBA" id="ARBA00022692"/>
    </source>
</evidence>
<feature type="transmembrane region" description="Helical" evidence="8">
    <location>
        <begin position="42"/>
        <end position="60"/>
    </location>
</feature>
<dbReference type="PIRSF" id="PIRSF005355">
    <property type="entry name" value="UBIAD1"/>
    <property type="match status" value="1"/>
</dbReference>
<keyword evidence="7 8" id="KW-0472">Membrane</keyword>
<evidence type="ECO:0000256" key="1">
    <source>
        <dbReference type="ARBA" id="ARBA00004141"/>
    </source>
</evidence>
<feature type="transmembrane region" description="Helical" evidence="8">
    <location>
        <begin position="280"/>
        <end position="301"/>
    </location>
</feature>
<reference evidence="10 11" key="1">
    <citation type="submission" date="2016-10" db="EMBL/GenBank/DDBJ databases">
        <authorList>
            <person name="Varghese N."/>
            <person name="Submissions S."/>
        </authorList>
    </citation>
    <scope>NUCLEOTIDE SEQUENCE [LARGE SCALE GENOMIC DNA]</scope>
    <source>
        <strain evidence="10 11">DSM 22022</strain>
    </source>
</reference>
<dbReference type="InterPro" id="IPR004657">
    <property type="entry name" value="MenA"/>
</dbReference>